<keyword evidence="1" id="KW-1133">Transmembrane helix</keyword>
<feature type="transmembrane region" description="Helical" evidence="1">
    <location>
        <begin position="51"/>
        <end position="69"/>
    </location>
</feature>
<evidence type="ECO:0000313" key="2">
    <source>
        <dbReference type="EMBL" id="QEH33171.1"/>
    </source>
</evidence>
<keyword evidence="3" id="KW-1185">Reference proteome</keyword>
<dbReference type="KEGG" id="agv:OJF2_16680"/>
<gene>
    <name evidence="2" type="ORF">OJF2_16680</name>
</gene>
<protein>
    <submittedName>
        <fullName evidence="2">Uncharacterized protein</fullName>
    </submittedName>
</protein>
<keyword evidence="1" id="KW-0472">Membrane</keyword>
<proteinExistence type="predicted"/>
<evidence type="ECO:0000256" key="1">
    <source>
        <dbReference type="SAM" id="Phobius"/>
    </source>
</evidence>
<reference evidence="2 3" key="1">
    <citation type="submission" date="2019-08" db="EMBL/GenBank/DDBJ databases">
        <title>Deep-cultivation of Planctomycetes and their phenomic and genomic characterization uncovers novel biology.</title>
        <authorList>
            <person name="Wiegand S."/>
            <person name="Jogler M."/>
            <person name="Boedeker C."/>
            <person name="Pinto D."/>
            <person name="Vollmers J."/>
            <person name="Rivas-Marin E."/>
            <person name="Kohn T."/>
            <person name="Peeters S.H."/>
            <person name="Heuer A."/>
            <person name="Rast P."/>
            <person name="Oberbeckmann S."/>
            <person name="Bunk B."/>
            <person name="Jeske O."/>
            <person name="Meyerdierks A."/>
            <person name="Storesund J.E."/>
            <person name="Kallscheuer N."/>
            <person name="Luecker S."/>
            <person name="Lage O.M."/>
            <person name="Pohl T."/>
            <person name="Merkel B.J."/>
            <person name="Hornburger P."/>
            <person name="Mueller R.-W."/>
            <person name="Bruemmer F."/>
            <person name="Labrenz M."/>
            <person name="Spormann A.M."/>
            <person name="Op den Camp H."/>
            <person name="Overmann J."/>
            <person name="Amann R."/>
            <person name="Jetten M.S.M."/>
            <person name="Mascher T."/>
            <person name="Medema M.H."/>
            <person name="Devos D.P."/>
            <person name="Kaster A.-K."/>
            <person name="Ovreas L."/>
            <person name="Rohde M."/>
            <person name="Galperin M.Y."/>
            <person name="Jogler C."/>
        </authorList>
    </citation>
    <scope>NUCLEOTIDE SEQUENCE [LARGE SCALE GENOMIC DNA]</scope>
    <source>
        <strain evidence="2 3">OJF2</strain>
    </source>
</reference>
<dbReference type="Proteomes" id="UP000324233">
    <property type="component" value="Chromosome"/>
</dbReference>
<sequence length="108" mass="11782">MSENPTAGPRPAEADEMSRVKDLPREVGVMLVTVGALGLVLPGVVGAPAAIAGGLVLWPGTFGTVEGWFERRFPKAHRKGLNQIHRYLDDLERRYPDLARGPDPEPDR</sequence>
<name>A0A5B9VYZ3_9BACT</name>
<keyword evidence="1" id="KW-0812">Transmembrane</keyword>
<feature type="transmembrane region" description="Helical" evidence="1">
    <location>
        <begin position="27"/>
        <end position="45"/>
    </location>
</feature>
<accession>A0A5B9VYZ3</accession>
<organism evidence="2 3">
    <name type="scientific">Aquisphaera giovannonii</name>
    <dbReference type="NCBI Taxonomy" id="406548"/>
    <lineage>
        <taxon>Bacteria</taxon>
        <taxon>Pseudomonadati</taxon>
        <taxon>Planctomycetota</taxon>
        <taxon>Planctomycetia</taxon>
        <taxon>Isosphaerales</taxon>
        <taxon>Isosphaeraceae</taxon>
        <taxon>Aquisphaera</taxon>
    </lineage>
</organism>
<dbReference type="AlphaFoldDB" id="A0A5B9VYZ3"/>
<dbReference type="EMBL" id="CP042997">
    <property type="protein sequence ID" value="QEH33171.1"/>
    <property type="molecule type" value="Genomic_DNA"/>
</dbReference>
<evidence type="ECO:0000313" key="3">
    <source>
        <dbReference type="Proteomes" id="UP000324233"/>
    </source>
</evidence>